<evidence type="ECO:0000256" key="1">
    <source>
        <dbReference type="ARBA" id="ARBA00000085"/>
    </source>
</evidence>
<feature type="domain" description="HTH araC/xylS-type" evidence="6">
    <location>
        <begin position="588"/>
        <end position="688"/>
    </location>
</feature>
<evidence type="ECO:0000259" key="8">
    <source>
        <dbReference type="PROSITE" id="PS50110"/>
    </source>
</evidence>
<dbReference type="InterPro" id="IPR036890">
    <property type="entry name" value="HATPase_C_sf"/>
</dbReference>
<evidence type="ECO:0000256" key="4">
    <source>
        <dbReference type="PROSITE-ProRule" id="PRU00169"/>
    </source>
</evidence>
<dbReference type="InterPro" id="IPR036097">
    <property type="entry name" value="HisK_dim/P_sf"/>
</dbReference>
<proteinExistence type="predicted"/>
<dbReference type="SUPFAM" id="SSF47384">
    <property type="entry name" value="Homodimeric domain of signal transducing histidine kinase"/>
    <property type="match status" value="1"/>
</dbReference>
<keyword evidence="10" id="KW-1185">Reference proteome</keyword>
<dbReference type="InterPro" id="IPR018060">
    <property type="entry name" value="HTH_AraC"/>
</dbReference>
<comment type="catalytic activity">
    <reaction evidence="1">
        <text>ATP + protein L-histidine = ADP + protein N-phospho-L-histidine.</text>
        <dbReference type="EC" id="2.7.13.3"/>
    </reaction>
</comment>
<evidence type="ECO:0000313" key="9">
    <source>
        <dbReference type="EMBL" id="MDO3694024.1"/>
    </source>
</evidence>
<dbReference type="SMART" id="SM00448">
    <property type="entry name" value="REC"/>
    <property type="match status" value="1"/>
</dbReference>
<feature type="transmembrane region" description="Helical" evidence="5">
    <location>
        <begin position="82"/>
        <end position="106"/>
    </location>
</feature>
<feature type="domain" description="Histidine kinase" evidence="7">
    <location>
        <begin position="205"/>
        <end position="417"/>
    </location>
</feature>
<evidence type="ECO:0000256" key="3">
    <source>
        <dbReference type="ARBA" id="ARBA00022553"/>
    </source>
</evidence>
<evidence type="ECO:0000259" key="6">
    <source>
        <dbReference type="PROSITE" id="PS01124"/>
    </source>
</evidence>
<feature type="transmembrane region" description="Helical" evidence="5">
    <location>
        <begin position="158"/>
        <end position="174"/>
    </location>
</feature>
<dbReference type="EMBL" id="JAUMIT010000001">
    <property type="protein sequence ID" value="MDO3694024.1"/>
    <property type="molecule type" value="Genomic_DNA"/>
</dbReference>
<feature type="modified residue" description="4-aspartylphosphate" evidence="4">
    <location>
        <position position="495"/>
    </location>
</feature>
<dbReference type="SUPFAM" id="SSF55874">
    <property type="entry name" value="ATPase domain of HSP90 chaperone/DNA topoisomerase II/histidine kinase"/>
    <property type="match status" value="1"/>
</dbReference>
<dbReference type="InterPro" id="IPR003594">
    <property type="entry name" value="HATPase_dom"/>
</dbReference>
<evidence type="ECO:0000256" key="2">
    <source>
        <dbReference type="ARBA" id="ARBA00012438"/>
    </source>
</evidence>
<dbReference type="InterPro" id="IPR001789">
    <property type="entry name" value="Sig_transdc_resp-reg_receiver"/>
</dbReference>
<dbReference type="PROSITE" id="PS01124">
    <property type="entry name" value="HTH_ARAC_FAMILY_2"/>
    <property type="match status" value="1"/>
</dbReference>
<dbReference type="SMART" id="SM00342">
    <property type="entry name" value="HTH_ARAC"/>
    <property type="match status" value="1"/>
</dbReference>
<dbReference type="InterPro" id="IPR004358">
    <property type="entry name" value="Sig_transdc_His_kin-like_C"/>
</dbReference>
<comment type="caution">
    <text evidence="9">The sequence shown here is derived from an EMBL/GenBank/DDBJ whole genome shotgun (WGS) entry which is preliminary data.</text>
</comment>
<keyword evidence="5" id="KW-0472">Membrane</keyword>
<dbReference type="SUPFAM" id="SSF52172">
    <property type="entry name" value="CheY-like"/>
    <property type="match status" value="1"/>
</dbReference>
<dbReference type="PROSITE" id="PS50110">
    <property type="entry name" value="RESPONSE_REGULATORY"/>
    <property type="match status" value="1"/>
</dbReference>
<feature type="transmembrane region" description="Helical" evidence="5">
    <location>
        <begin position="126"/>
        <end position="146"/>
    </location>
</feature>
<name>A0ABT8VPY0_9FLAO</name>
<dbReference type="CDD" id="cd17574">
    <property type="entry name" value="REC_OmpR"/>
    <property type="match status" value="1"/>
</dbReference>
<dbReference type="Pfam" id="PF12833">
    <property type="entry name" value="HTH_18"/>
    <property type="match status" value="1"/>
</dbReference>
<accession>A0ABT8VPY0</accession>
<organism evidence="9 10">
    <name type="scientific">Wenyingzhuangia gilva</name>
    <dbReference type="NCBI Taxonomy" id="3057677"/>
    <lineage>
        <taxon>Bacteria</taxon>
        <taxon>Pseudomonadati</taxon>
        <taxon>Bacteroidota</taxon>
        <taxon>Flavobacteriia</taxon>
        <taxon>Flavobacteriales</taxon>
        <taxon>Flavobacteriaceae</taxon>
        <taxon>Wenyingzhuangia</taxon>
    </lineage>
</organism>
<dbReference type="InterPro" id="IPR005467">
    <property type="entry name" value="His_kinase_dom"/>
</dbReference>
<keyword evidence="5" id="KW-0812">Transmembrane</keyword>
<reference evidence="9" key="1">
    <citation type="submission" date="2023-07" db="EMBL/GenBank/DDBJ databases">
        <title>Wenyingzhuangia sp. chi5 genome sequencing and assembly.</title>
        <authorList>
            <person name="Park S."/>
        </authorList>
    </citation>
    <scope>NUCLEOTIDE SEQUENCE</scope>
    <source>
        <strain evidence="9">Chi5</strain>
    </source>
</reference>
<dbReference type="EC" id="2.7.13.3" evidence="2"/>
<dbReference type="Proteomes" id="UP001168642">
    <property type="component" value="Unassembled WGS sequence"/>
</dbReference>
<keyword evidence="3 4" id="KW-0597">Phosphoprotein</keyword>
<dbReference type="RefSeq" id="WP_302883268.1">
    <property type="nucleotide sequence ID" value="NZ_JAUMIT010000001.1"/>
</dbReference>
<keyword evidence="5" id="KW-1133">Transmembrane helix</keyword>
<dbReference type="PRINTS" id="PR00344">
    <property type="entry name" value="BCTRLSENSOR"/>
</dbReference>
<dbReference type="PROSITE" id="PS50096">
    <property type="entry name" value="IQ"/>
    <property type="match status" value="1"/>
</dbReference>
<dbReference type="Gene3D" id="1.10.287.130">
    <property type="match status" value="1"/>
</dbReference>
<evidence type="ECO:0000259" key="7">
    <source>
        <dbReference type="PROSITE" id="PS50109"/>
    </source>
</evidence>
<dbReference type="SMART" id="SM00387">
    <property type="entry name" value="HATPase_c"/>
    <property type="match status" value="1"/>
</dbReference>
<dbReference type="InterPro" id="IPR011006">
    <property type="entry name" value="CheY-like_superfamily"/>
</dbReference>
<protein>
    <recommendedName>
        <fullName evidence="2">histidine kinase</fullName>
        <ecNumber evidence="2">2.7.13.3</ecNumber>
    </recommendedName>
</protein>
<dbReference type="Gene3D" id="1.10.10.60">
    <property type="entry name" value="Homeodomain-like"/>
    <property type="match status" value="2"/>
</dbReference>
<dbReference type="Gene3D" id="3.40.50.2300">
    <property type="match status" value="1"/>
</dbReference>
<sequence>MNFNKLPFNIPLPNYSGLSRTEKKRTTLMLTFSFVWIVQSLISVFVVFFEEDYFLKLAGHLFNIIVISIVFFLLYTKKTNSALVLFIGLILVTIILFTNFISPGSYAEYFYLFMAPLVLVLSDNKVIIYSSFISSYLAFILPNYFLHIYPDYQYQESYYAFILFSVNFIMIYYFKSINVRNEKLLEIKTNELQELNQFQSQFFINISHEIKTPLTLIKGQIDKLDVLKNDSKTKHKINKQISNIKKIVDDVIDFSKMNDETFNFNKRVVDLKKLGWKIYTSFDSLFIQKNITFTFEYSDEDFYVLVDALYLERAINNLILNAYKYTEKKGSVVLKLVKQNDNVSILVSDTGIGIEPQNIKKIFNRFYQVNNDFNKTGGSGVGLAFAKEIVEKLEGKIMVKSKPNIGSIFYIIFPFVNDYIPQEKTEIFDQNKNENIDVSSLLSNKNISVLIVDDSFEMRAYLKELLQHYHCFEAENGLEAIELLKTQKIDFVITDYMMPKMNGFEFVTYIKENQILVPVLMLTARSDYHSKIEVLRLGIDDYLNKPFDKNELLIRIQNILKNHVSRKNFLKDENIPNEEIKENTEWVVELKNYILKNCENPKLNQVDIAEHFNISKSTFYRKVKMETGLTPNEFINEVKLLEARKIVENNDDLSLKELSLKVGFLHTTYFANQYKKRFGVHPIKQEQV</sequence>
<dbReference type="SMART" id="SM00388">
    <property type="entry name" value="HisKA"/>
    <property type="match status" value="1"/>
</dbReference>
<evidence type="ECO:0000256" key="5">
    <source>
        <dbReference type="SAM" id="Phobius"/>
    </source>
</evidence>
<dbReference type="CDD" id="cd00082">
    <property type="entry name" value="HisKA"/>
    <property type="match status" value="1"/>
</dbReference>
<dbReference type="PANTHER" id="PTHR43547">
    <property type="entry name" value="TWO-COMPONENT HISTIDINE KINASE"/>
    <property type="match status" value="1"/>
</dbReference>
<evidence type="ECO:0000313" key="10">
    <source>
        <dbReference type="Proteomes" id="UP001168642"/>
    </source>
</evidence>
<dbReference type="PANTHER" id="PTHR43547:SF2">
    <property type="entry name" value="HYBRID SIGNAL TRANSDUCTION HISTIDINE KINASE C"/>
    <property type="match status" value="1"/>
</dbReference>
<dbReference type="PROSITE" id="PS50109">
    <property type="entry name" value="HIS_KIN"/>
    <property type="match status" value="1"/>
</dbReference>
<dbReference type="InterPro" id="IPR003661">
    <property type="entry name" value="HisK_dim/P_dom"/>
</dbReference>
<gene>
    <name evidence="9" type="ORF">QVZ41_04055</name>
</gene>
<dbReference type="Pfam" id="PF00072">
    <property type="entry name" value="Response_reg"/>
    <property type="match status" value="1"/>
</dbReference>
<feature type="domain" description="Response regulatory" evidence="8">
    <location>
        <begin position="448"/>
        <end position="560"/>
    </location>
</feature>
<feature type="transmembrane region" description="Helical" evidence="5">
    <location>
        <begin position="28"/>
        <end position="48"/>
    </location>
</feature>
<feature type="transmembrane region" description="Helical" evidence="5">
    <location>
        <begin position="54"/>
        <end position="75"/>
    </location>
</feature>
<dbReference type="Gene3D" id="3.30.565.10">
    <property type="entry name" value="Histidine kinase-like ATPase, C-terminal domain"/>
    <property type="match status" value="1"/>
</dbReference>
<dbReference type="Pfam" id="PF00512">
    <property type="entry name" value="HisKA"/>
    <property type="match status" value="1"/>
</dbReference>
<dbReference type="Pfam" id="PF02518">
    <property type="entry name" value="HATPase_c"/>
    <property type="match status" value="1"/>
</dbReference>